<keyword evidence="5" id="KW-1185">Reference proteome</keyword>
<evidence type="ECO:0000313" key="4">
    <source>
        <dbReference type="EMBL" id="KJZ76066.1"/>
    </source>
</evidence>
<evidence type="ECO:0000313" key="5">
    <source>
        <dbReference type="Proteomes" id="UP000054481"/>
    </source>
</evidence>
<accession>A0A0F7ZL70</accession>
<feature type="region of interest" description="Disordered" evidence="2">
    <location>
        <begin position="62"/>
        <end position="121"/>
    </location>
</feature>
<feature type="region of interest" description="Disordered" evidence="2">
    <location>
        <begin position="1"/>
        <end position="23"/>
    </location>
</feature>
<sequence length="605" mass="66085">MRPLPTPADTSPSRGFTGADPDVLHSNTTATQLSCFLATESEIDSLATSCEWDHPTKGSILSVIEQPATRPRPTSLASLSDADFGPTLRPTSLPTSDAVRLPPTTASPTSTGMSSNSSIPDDTYGSAVSLLGLSPGLAPERGPSPDIMSGAVPQLVMPSLTVPRRRSFTEVGKSIGRLKLLVGGRAGIGKSSLIQSFGQNCQHIVHMDPLEPAARGQVSETHASTRPHPWWQADSEPILGSRKRRRSKTGEILDRNLCFCDYSQAQGDIEALRYVEEQLDRLLDKPVGDADLFHLLSSGAESIIHGVMYMIPSCGPSPADLRSIKTLQEMTNVIPLIAKSDQVASEDLASCKKKVANVLSSQGIEWFCFAEHEPAPKERNVFAVSTLTLPSIQAVDDSIDMSYELLRLQVSTDLEELIHRVVSLDGSSWLRYSAAVKSMAWRRRRFAESSISSALTYRHPTQGGIFLPLANADRHSGRRSWEKIEFSSWAENLRSSLVAERAHRCRQIVPLQDNVPIMALANTGEGTTWGCNEQQAKSSTLAISQDPLGLLQVASHVKSRGKVTFEIASGLGILGYMAFWVVRPEISRHWDVARPHSWSWCFMKV</sequence>
<organism evidence="4 5">
    <name type="scientific">Hirsutella minnesotensis 3608</name>
    <dbReference type="NCBI Taxonomy" id="1043627"/>
    <lineage>
        <taxon>Eukaryota</taxon>
        <taxon>Fungi</taxon>
        <taxon>Dikarya</taxon>
        <taxon>Ascomycota</taxon>
        <taxon>Pezizomycotina</taxon>
        <taxon>Sordariomycetes</taxon>
        <taxon>Hypocreomycetidae</taxon>
        <taxon>Hypocreales</taxon>
        <taxon>Ophiocordycipitaceae</taxon>
        <taxon>Hirsutella</taxon>
    </lineage>
</organism>
<keyword evidence="1" id="KW-0547">Nucleotide-binding</keyword>
<dbReference type="GO" id="GO:0005525">
    <property type="term" value="F:GTP binding"/>
    <property type="evidence" value="ECO:0007669"/>
    <property type="project" value="UniProtKB-KW"/>
</dbReference>
<dbReference type="AlphaFoldDB" id="A0A0F7ZL70"/>
<evidence type="ECO:0000256" key="1">
    <source>
        <dbReference type="RuleBase" id="RU004560"/>
    </source>
</evidence>
<dbReference type="InterPro" id="IPR027417">
    <property type="entry name" value="P-loop_NTPase"/>
</dbReference>
<feature type="compositionally biased region" description="Low complexity" evidence="2">
    <location>
        <begin position="107"/>
        <end position="118"/>
    </location>
</feature>
<dbReference type="PANTHER" id="PTHR18884">
    <property type="entry name" value="SEPTIN"/>
    <property type="match status" value="1"/>
</dbReference>
<feature type="domain" description="Septin-type G" evidence="3">
    <location>
        <begin position="272"/>
        <end position="374"/>
    </location>
</feature>
<dbReference type="OrthoDB" id="4150765at2759"/>
<dbReference type="EMBL" id="KQ030513">
    <property type="protein sequence ID" value="KJZ76066.1"/>
    <property type="molecule type" value="Genomic_DNA"/>
</dbReference>
<reference evidence="4 5" key="1">
    <citation type="journal article" date="2014" name="Genome Biol. Evol.">
        <title>Comparative genomics and transcriptomics analyses reveal divergent lifestyle features of nematode endoparasitic fungus Hirsutella minnesotensis.</title>
        <authorList>
            <person name="Lai Y."/>
            <person name="Liu K."/>
            <person name="Zhang X."/>
            <person name="Zhang X."/>
            <person name="Li K."/>
            <person name="Wang N."/>
            <person name="Shu C."/>
            <person name="Wu Y."/>
            <person name="Wang C."/>
            <person name="Bushley K.E."/>
            <person name="Xiang M."/>
            <person name="Liu X."/>
        </authorList>
    </citation>
    <scope>NUCLEOTIDE SEQUENCE [LARGE SCALE GENOMIC DNA]</scope>
    <source>
        <strain evidence="4 5">3608</strain>
    </source>
</reference>
<dbReference type="InterPro" id="IPR030379">
    <property type="entry name" value="G_SEPTIN_dom"/>
</dbReference>
<comment type="similarity">
    <text evidence="1">Belongs to the TRAFAC class TrmE-Era-EngA-EngB-Septin-like GTPase superfamily. Septin GTPase family.</text>
</comment>
<gene>
    <name evidence="4" type="ORF">HIM_04522</name>
</gene>
<dbReference type="Proteomes" id="UP000054481">
    <property type="component" value="Unassembled WGS sequence"/>
</dbReference>
<proteinExistence type="inferred from homology"/>
<name>A0A0F7ZL70_9HYPO</name>
<dbReference type="Pfam" id="PF00735">
    <property type="entry name" value="Septin"/>
    <property type="match status" value="1"/>
</dbReference>
<evidence type="ECO:0000256" key="2">
    <source>
        <dbReference type="SAM" id="MobiDB-lite"/>
    </source>
</evidence>
<evidence type="ECO:0000259" key="3">
    <source>
        <dbReference type="Pfam" id="PF00735"/>
    </source>
</evidence>
<dbReference type="Gene3D" id="3.40.50.300">
    <property type="entry name" value="P-loop containing nucleotide triphosphate hydrolases"/>
    <property type="match status" value="1"/>
</dbReference>
<protein>
    <recommendedName>
        <fullName evidence="3">Septin-type G domain-containing protein</fullName>
    </recommendedName>
</protein>
<keyword evidence="1" id="KW-0342">GTP-binding</keyword>